<feature type="region of interest" description="Disordered" evidence="1">
    <location>
        <begin position="29"/>
        <end position="50"/>
    </location>
</feature>
<feature type="compositionally biased region" description="Basic and acidic residues" evidence="1">
    <location>
        <begin position="618"/>
        <end position="637"/>
    </location>
</feature>
<gene>
    <name evidence="3" type="ORF">PYX00_008550</name>
</gene>
<feature type="compositionally biased region" description="Basic and acidic residues" evidence="1">
    <location>
        <begin position="596"/>
        <end position="609"/>
    </location>
</feature>
<keyword evidence="2" id="KW-0812">Transmembrane</keyword>
<feature type="compositionally biased region" description="Basic and acidic residues" evidence="1">
    <location>
        <begin position="534"/>
        <end position="565"/>
    </location>
</feature>
<feature type="region of interest" description="Disordered" evidence="1">
    <location>
        <begin position="534"/>
        <end position="644"/>
    </location>
</feature>
<comment type="caution">
    <text evidence="3">The sequence shown here is derived from an EMBL/GenBank/DDBJ whole genome shotgun (WGS) entry which is preliminary data.</text>
</comment>
<reference evidence="3" key="1">
    <citation type="journal article" date="2024" name="Gigascience">
        <title>Chromosome-level genome of the poultry shaft louse Menopon gallinae provides insight into the host-switching and adaptive evolution of parasitic lice.</title>
        <authorList>
            <person name="Xu Y."/>
            <person name="Ma L."/>
            <person name="Liu S."/>
            <person name="Liang Y."/>
            <person name="Liu Q."/>
            <person name="He Z."/>
            <person name="Tian L."/>
            <person name="Duan Y."/>
            <person name="Cai W."/>
            <person name="Li H."/>
            <person name="Song F."/>
        </authorList>
    </citation>
    <scope>NUCLEOTIDE SEQUENCE</scope>
    <source>
        <strain evidence="3">Cailab_2023a</strain>
    </source>
</reference>
<dbReference type="AlphaFoldDB" id="A0AAW2HNU4"/>
<name>A0AAW2HNU4_9NEOP</name>
<feature type="compositionally biased region" description="Basic residues" evidence="1">
    <location>
        <begin position="581"/>
        <end position="595"/>
    </location>
</feature>
<keyword evidence="2" id="KW-1133">Transmembrane helix</keyword>
<sequence>MDIEKSHDSDTSESWSLLDLNETEIVTEAGDGTVIVNPGSNNRGDYAHPGERVETINSLPEPSAVSEPSTNHQDFQVLYKGKRFQRDDELEKLSENNSNKEINIEGDQTDKNQKDFNTDSDSISIISENECDDVKFSPSETDDFSEGKLSDSNLESRTQPNVLKRKRKRLKLNYRESSEESMSSDFMIPDGNYYSNVQSMDYKKSDNEMQVTEYHGAPVYRHYRNNVANTVLSLAMGIIFTGVACIAIGHFLGVHDAQHTAGEMMATLKRLQMENVLLHTRLAQLSRAFFNRGSNKMRLLAKEEPQGCFNNYIDVHHTVKNNEKEEHGERPIFFHGRPIDFSADFKNQETKVTINENKIGMLSQDHDQQDFFNITNFGESYCKIPHSTSVFVRDELVGKQKEKKLKLNCVKERKKILKTLADCRVSDRPENPKQDCLAVREKDLSRFRWFLLERKKRRNADIAKATSGGTYIYKYPQPEEYYKNEVKIMDESDKIARAFNNLTRSDDSYNMQYGRVSQFNSSYPLNSTGERIDAKTKIFPKDKETKTYRDKTGEAKRNDRSPSKIDDDDDDDDDCEDDKVKGHKKYKNHIPKKNRKNNEQRKKVTEFRKEKRSRHQKEKSTKKGNENGRRVQKDGKAKRAKARREQYLPQAKIWNNARNVIAREGGVKIGNWTMCEECARRSGSWFYRWAKGRENLRKELRLSDWQFARARSRAHSRVGDAHWQFRRAMGRETSRNDQFFHFRKRDAKYSHQKEFPSDAYSLSVKKKHFKTFINLF</sequence>
<feature type="compositionally biased region" description="Polar residues" evidence="1">
    <location>
        <begin position="150"/>
        <end position="160"/>
    </location>
</feature>
<protein>
    <submittedName>
        <fullName evidence="3">Uncharacterized protein</fullName>
    </submittedName>
</protein>
<dbReference type="EMBL" id="JARGDH010000004">
    <property type="protein sequence ID" value="KAL0271464.1"/>
    <property type="molecule type" value="Genomic_DNA"/>
</dbReference>
<evidence type="ECO:0000313" key="3">
    <source>
        <dbReference type="EMBL" id="KAL0271464.1"/>
    </source>
</evidence>
<feature type="transmembrane region" description="Helical" evidence="2">
    <location>
        <begin position="231"/>
        <end position="252"/>
    </location>
</feature>
<accession>A0AAW2HNU4</accession>
<organism evidence="3">
    <name type="scientific">Menopon gallinae</name>
    <name type="common">poultry shaft louse</name>
    <dbReference type="NCBI Taxonomy" id="328185"/>
    <lineage>
        <taxon>Eukaryota</taxon>
        <taxon>Metazoa</taxon>
        <taxon>Ecdysozoa</taxon>
        <taxon>Arthropoda</taxon>
        <taxon>Hexapoda</taxon>
        <taxon>Insecta</taxon>
        <taxon>Pterygota</taxon>
        <taxon>Neoptera</taxon>
        <taxon>Paraneoptera</taxon>
        <taxon>Psocodea</taxon>
        <taxon>Troctomorpha</taxon>
        <taxon>Phthiraptera</taxon>
        <taxon>Amblycera</taxon>
        <taxon>Menoponidae</taxon>
        <taxon>Menopon</taxon>
    </lineage>
</organism>
<feature type="region of interest" description="Disordered" evidence="1">
    <location>
        <begin position="90"/>
        <end position="160"/>
    </location>
</feature>
<evidence type="ECO:0000256" key="1">
    <source>
        <dbReference type="SAM" id="MobiDB-lite"/>
    </source>
</evidence>
<feature type="compositionally biased region" description="Acidic residues" evidence="1">
    <location>
        <begin position="566"/>
        <end position="577"/>
    </location>
</feature>
<evidence type="ECO:0000256" key="2">
    <source>
        <dbReference type="SAM" id="Phobius"/>
    </source>
</evidence>
<proteinExistence type="predicted"/>
<keyword evidence="2" id="KW-0472">Membrane</keyword>
<feature type="compositionally biased region" description="Basic and acidic residues" evidence="1">
    <location>
        <begin position="108"/>
        <end position="117"/>
    </location>
</feature>